<dbReference type="InterPro" id="IPR050832">
    <property type="entry name" value="Bact_Acetyltransf"/>
</dbReference>
<keyword evidence="1" id="KW-0808">Transferase</keyword>
<evidence type="ECO:0000256" key="2">
    <source>
        <dbReference type="ARBA" id="ARBA00023315"/>
    </source>
</evidence>
<organism evidence="4">
    <name type="scientific">Microbacterium sp. A8/3-1</name>
    <dbReference type="NCBI Taxonomy" id="3160749"/>
    <lineage>
        <taxon>Bacteria</taxon>
        <taxon>Bacillati</taxon>
        <taxon>Actinomycetota</taxon>
        <taxon>Actinomycetes</taxon>
        <taxon>Micrococcales</taxon>
        <taxon>Microbacteriaceae</taxon>
        <taxon>Microbacterium</taxon>
    </lineage>
</organism>
<dbReference type="GO" id="GO:0016747">
    <property type="term" value="F:acyltransferase activity, transferring groups other than amino-acyl groups"/>
    <property type="evidence" value="ECO:0007669"/>
    <property type="project" value="InterPro"/>
</dbReference>
<dbReference type="Pfam" id="PF00583">
    <property type="entry name" value="Acetyltransf_1"/>
    <property type="match status" value="1"/>
</dbReference>
<dbReference type="EMBL" id="CP158357">
    <property type="protein sequence ID" value="XBX79205.1"/>
    <property type="molecule type" value="Genomic_DNA"/>
</dbReference>
<feature type="domain" description="N-acetyltransferase" evidence="3">
    <location>
        <begin position="3"/>
        <end position="176"/>
    </location>
</feature>
<dbReference type="SUPFAM" id="SSF55729">
    <property type="entry name" value="Acyl-CoA N-acyltransferases (Nat)"/>
    <property type="match status" value="1"/>
</dbReference>
<dbReference type="PROSITE" id="PS51186">
    <property type="entry name" value="GNAT"/>
    <property type="match status" value="1"/>
</dbReference>
<sequence>MSVVIRRVRADEGERVRDLRLDAVRDPDASIAFLHSYETEAAHPDEFWHDRAANAAEGDGVAQFVAEADGEWVGTVTVIRWKAGDTDHHGREVSAARGDVVGVFVRPENRAGGTVDALLGAAAEWARSLGDGALALDVHVDNHRAQAAYRRAGFVETGLRFTGSIGPELEMSRALAPTDSVSS</sequence>
<gene>
    <name evidence="4" type="ORF">ABS642_03695</name>
</gene>
<dbReference type="AlphaFoldDB" id="A0AAU7VYA2"/>
<keyword evidence="2" id="KW-0012">Acyltransferase</keyword>
<proteinExistence type="predicted"/>
<evidence type="ECO:0000313" key="4">
    <source>
        <dbReference type="EMBL" id="XBX79205.1"/>
    </source>
</evidence>
<dbReference type="InterPro" id="IPR000182">
    <property type="entry name" value="GNAT_dom"/>
</dbReference>
<dbReference type="Gene3D" id="3.40.630.30">
    <property type="match status" value="1"/>
</dbReference>
<accession>A0AAU7VYA2</accession>
<dbReference type="InterPro" id="IPR016181">
    <property type="entry name" value="Acyl_CoA_acyltransferase"/>
</dbReference>
<dbReference type="PANTHER" id="PTHR43877:SF1">
    <property type="entry name" value="ACETYLTRANSFERASE"/>
    <property type="match status" value="1"/>
</dbReference>
<reference evidence="4" key="1">
    <citation type="submission" date="2024-06" db="EMBL/GenBank/DDBJ databases">
        <title>Draft genome sequence of Microbacterium sp. strain A8/3-1, isolated from Oxytropis tragacanthoides Fisch. ex DC. Root nodules in the Altai region of Russia.</title>
        <authorList>
            <person name="Sazanova A."/>
            <person name="Guro P."/>
            <person name="Kuznetsova I."/>
            <person name="Belimov A."/>
            <person name="Safronova V."/>
        </authorList>
    </citation>
    <scope>NUCLEOTIDE SEQUENCE</scope>
    <source>
        <strain evidence="4">A8/3-1</strain>
    </source>
</reference>
<evidence type="ECO:0000256" key="1">
    <source>
        <dbReference type="ARBA" id="ARBA00022679"/>
    </source>
</evidence>
<dbReference type="RefSeq" id="WP_350352293.1">
    <property type="nucleotide sequence ID" value="NZ_CP158357.1"/>
</dbReference>
<name>A0AAU7VYA2_9MICO</name>
<dbReference type="CDD" id="cd04301">
    <property type="entry name" value="NAT_SF"/>
    <property type="match status" value="1"/>
</dbReference>
<protein>
    <submittedName>
        <fullName evidence="4">GNAT family N-acetyltransferase</fullName>
    </submittedName>
</protein>
<evidence type="ECO:0000259" key="3">
    <source>
        <dbReference type="PROSITE" id="PS51186"/>
    </source>
</evidence>
<dbReference type="PANTHER" id="PTHR43877">
    <property type="entry name" value="AMINOALKYLPHOSPHONATE N-ACETYLTRANSFERASE-RELATED-RELATED"/>
    <property type="match status" value="1"/>
</dbReference>